<gene>
    <name evidence="1" type="ORF">G6F50_017435</name>
</gene>
<sequence length="73" mass="7583">MTTTAAKPPHNHTLPIVCIGNVRWKDECQAGRRGSAREDREGIQGQSFASTAKVSLAVPIAGTAVAPEPAGSN</sequence>
<dbReference type="EMBL" id="JAANIU010012816">
    <property type="protein sequence ID" value="KAG1530263.1"/>
    <property type="molecule type" value="Genomic_DNA"/>
</dbReference>
<proteinExistence type="predicted"/>
<dbReference type="AlphaFoldDB" id="A0A9P6XQF2"/>
<comment type="caution">
    <text evidence="1">The sequence shown here is derived from an EMBL/GenBank/DDBJ whole genome shotgun (WGS) entry which is preliminary data.</text>
</comment>
<evidence type="ECO:0000313" key="2">
    <source>
        <dbReference type="Proteomes" id="UP000740926"/>
    </source>
</evidence>
<keyword evidence="2" id="KW-1185">Reference proteome</keyword>
<protein>
    <submittedName>
        <fullName evidence="1">Uncharacterized protein</fullName>
    </submittedName>
</protein>
<accession>A0A9P6XQF2</accession>
<organism evidence="1 2">
    <name type="scientific">Rhizopus delemar</name>
    <dbReference type="NCBI Taxonomy" id="936053"/>
    <lineage>
        <taxon>Eukaryota</taxon>
        <taxon>Fungi</taxon>
        <taxon>Fungi incertae sedis</taxon>
        <taxon>Mucoromycota</taxon>
        <taxon>Mucoromycotina</taxon>
        <taxon>Mucoromycetes</taxon>
        <taxon>Mucorales</taxon>
        <taxon>Mucorineae</taxon>
        <taxon>Rhizopodaceae</taxon>
        <taxon>Rhizopus</taxon>
    </lineage>
</organism>
<name>A0A9P6XQF2_9FUNG</name>
<dbReference type="Proteomes" id="UP000740926">
    <property type="component" value="Unassembled WGS sequence"/>
</dbReference>
<evidence type="ECO:0000313" key="1">
    <source>
        <dbReference type="EMBL" id="KAG1530263.1"/>
    </source>
</evidence>
<reference evidence="1 2" key="1">
    <citation type="journal article" date="2020" name="Microb. Genom.">
        <title>Genetic diversity of clinical and environmental Mucorales isolates obtained from an investigation of mucormycosis cases among solid organ transplant recipients.</title>
        <authorList>
            <person name="Nguyen M.H."/>
            <person name="Kaul D."/>
            <person name="Muto C."/>
            <person name="Cheng S.J."/>
            <person name="Richter R.A."/>
            <person name="Bruno V.M."/>
            <person name="Liu G."/>
            <person name="Beyhan S."/>
            <person name="Sundermann A.J."/>
            <person name="Mounaud S."/>
            <person name="Pasculle A.W."/>
            <person name="Nierman W.C."/>
            <person name="Driscoll E."/>
            <person name="Cumbie R."/>
            <person name="Clancy C.J."/>
            <person name="Dupont C.L."/>
        </authorList>
    </citation>
    <scope>NUCLEOTIDE SEQUENCE [LARGE SCALE GENOMIC DNA]</scope>
    <source>
        <strain evidence="1 2">GL24</strain>
    </source>
</reference>